<evidence type="ECO:0000256" key="1">
    <source>
        <dbReference type="ARBA" id="ARBA00006566"/>
    </source>
</evidence>
<dbReference type="AlphaFoldDB" id="A0A0D6XA72"/>
<dbReference type="InterPro" id="IPR013750">
    <property type="entry name" value="GHMP_kinase_C_dom"/>
</dbReference>
<keyword evidence="5" id="KW-0547">Nucleotide-binding</keyword>
<evidence type="ECO:0000256" key="5">
    <source>
        <dbReference type="ARBA" id="ARBA00022741"/>
    </source>
</evidence>
<keyword evidence="3" id="KW-0808">Transferase</keyword>
<keyword evidence="8" id="KW-0460">Magnesium</keyword>
<dbReference type="InterPro" id="IPR014721">
    <property type="entry name" value="Ribsml_uS5_D2-typ_fold_subgr"/>
</dbReference>
<evidence type="ECO:0000256" key="11">
    <source>
        <dbReference type="NCBIfam" id="TIGR00131"/>
    </source>
</evidence>
<keyword evidence="2" id="KW-0963">Cytoplasm</keyword>
<organism evidence="15 16">
    <name type="scientific">Thermus filiformis</name>
    <dbReference type="NCBI Taxonomy" id="276"/>
    <lineage>
        <taxon>Bacteria</taxon>
        <taxon>Thermotogati</taxon>
        <taxon>Deinococcota</taxon>
        <taxon>Deinococci</taxon>
        <taxon>Thermales</taxon>
        <taxon>Thermaceae</taxon>
        <taxon>Thermus</taxon>
    </lineage>
</organism>
<keyword evidence="9" id="KW-0299">Galactose metabolism</keyword>
<evidence type="ECO:0000313" key="16">
    <source>
        <dbReference type="Proteomes" id="UP000030364"/>
    </source>
</evidence>
<evidence type="ECO:0000313" key="15">
    <source>
        <dbReference type="EMBL" id="KIX84562.1"/>
    </source>
</evidence>
<dbReference type="GO" id="GO:0006012">
    <property type="term" value="P:galactose metabolic process"/>
    <property type="evidence" value="ECO:0007669"/>
    <property type="project" value="UniProtKB-UniRule"/>
</dbReference>
<dbReference type="OrthoDB" id="250531at2"/>
<evidence type="ECO:0000259" key="12">
    <source>
        <dbReference type="Pfam" id="PF00288"/>
    </source>
</evidence>
<proteinExistence type="inferred from homology"/>
<dbReference type="PRINTS" id="PR00473">
    <property type="entry name" value="GALCTOKINASE"/>
</dbReference>
<dbReference type="NCBIfam" id="TIGR00131">
    <property type="entry name" value="gal_kin"/>
    <property type="match status" value="1"/>
</dbReference>
<dbReference type="EMBL" id="JPSL02000039">
    <property type="protein sequence ID" value="KIX84562.1"/>
    <property type="molecule type" value="Genomic_DNA"/>
</dbReference>
<comment type="similarity">
    <text evidence="1">Belongs to the GHMP kinase family. GalK subfamily.</text>
</comment>
<evidence type="ECO:0000256" key="7">
    <source>
        <dbReference type="ARBA" id="ARBA00022840"/>
    </source>
</evidence>
<keyword evidence="10" id="KW-0119">Carbohydrate metabolism</keyword>
<feature type="domain" description="Galactokinase N-terminal" evidence="14">
    <location>
        <begin position="11"/>
        <end position="58"/>
    </location>
</feature>
<dbReference type="Pfam" id="PF10509">
    <property type="entry name" value="GalKase_gal_bdg"/>
    <property type="match status" value="1"/>
</dbReference>
<dbReference type="PROSITE" id="PS00627">
    <property type="entry name" value="GHMP_KINASES_ATP"/>
    <property type="match status" value="1"/>
</dbReference>
<evidence type="ECO:0000259" key="13">
    <source>
        <dbReference type="Pfam" id="PF08544"/>
    </source>
</evidence>
<evidence type="ECO:0000259" key="14">
    <source>
        <dbReference type="Pfam" id="PF10509"/>
    </source>
</evidence>
<accession>A0A0D6XA72</accession>
<dbReference type="Gene3D" id="3.30.230.10">
    <property type="match status" value="1"/>
</dbReference>
<evidence type="ECO:0000256" key="4">
    <source>
        <dbReference type="ARBA" id="ARBA00022723"/>
    </source>
</evidence>
<dbReference type="InterPro" id="IPR019539">
    <property type="entry name" value="GalKase_N"/>
</dbReference>
<feature type="domain" description="GHMP kinase N-terminal" evidence="12">
    <location>
        <begin position="90"/>
        <end position="176"/>
    </location>
</feature>
<keyword evidence="4" id="KW-0479">Metal-binding</keyword>
<evidence type="ECO:0000256" key="6">
    <source>
        <dbReference type="ARBA" id="ARBA00022777"/>
    </source>
</evidence>
<dbReference type="PIRSF" id="PIRSF000530">
    <property type="entry name" value="Galactokinase"/>
    <property type="match status" value="1"/>
</dbReference>
<dbReference type="PANTHER" id="PTHR10457">
    <property type="entry name" value="MEVALONATE KINASE/GALACTOKINASE"/>
    <property type="match status" value="1"/>
</dbReference>
<evidence type="ECO:0000256" key="3">
    <source>
        <dbReference type="ARBA" id="ARBA00022679"/>
    </source>
</evidence>
<dbReference type="InterPro" id="IPR000705">
    <property type="entry name" value="Galactokinase"/>
</dbReference>
<gene>
    <name evidence="15" type="ORF">THFILI_08165</name>
</gene>
<sequence length="355" mass="38771">MVSWRKRRQAVFQEIFKTLPEAVGTAFGRVNLLGEHTDYNQGYVLPTPLPYSTTVEAARAEGVVEAYSENLRELRARPLDEGPQGDFLDYLAGVVWALRQAGYPVGGARFYVKSTLPMGAGLSSSAALEVAALKALRSLYRLEVDDKTLALLAQKAEVEYVGVHCGVMDQMVAALGELGQALFLDTRTLEYALLPLPTGTRVLVLDPGIPRRLAEAGYNQRRKECEEAARLLRVAALRDVTDLCLVESLPEPLNRRARHVVSENGRVLQGVEALKRNDKEAFGRLMYLSHRSLSQDFEVSLPELDLLVEKAREAGALGAKLTGAGFGGAVVALVPEGIPFQEALSRLYPGVRVLG</sequence>
<dbReference type="SUPFAM" id="SSF54211">
    <property type="entry name" value="Ribosomal protein S5 domain 2-like"/>
    <property type="match status" value="1"/>
</dbReference>
<reference evidence="15 16" key="1">
    <citation type="journal article" date="2015" name="Genome Announc.">
        <title>Draft Genome Sequence of the Thermophile Thermus filiformis ATCC 43280, Producer of Carotenoid-(Di)glucoside-Branched Fatty Acid (Di)esters and Source of Hyperthermostable Enzymes of Biotechnological Interest.</title>
        <authorList>
            <person name="Mandelli F."/>
            <person name="Oliveira Ramires B."/>
            <person name="Couger M.B."/>
            <person name="Paixao D.A."/>
            <person name="Camilo C.M."/>
            <person name="Polikarpov I."/>
            <person name="Prade R."/>
            <person name="Riano-Pachon D.M."/>
            <person name="Squina F.M."/>
        </authorList>
    </citation>
    <scope>NUCLEOTIDE SEQUENCE [LARGE SCALE GENOMIC DNA]</scope>
    <source>
        <strain evidence="15 16">ATCC 43280</strain>
    </source>
</reference>
<dbReference type="FunFam" id="3.30.70.890:FF:000001">
    <property type="entry name" value="Galactokinase"/>
    <property type="match status" value="1"/>
</dbReference>
<dbReference type="SUPFAM" id="SSF55060">
    <property type="entry name" value="GHMP Kinase, C-terminal domain"/>
    <property type="match status" value="1"/>
</dbReference>
<dbReference type="GO" id="GO:0046872">
    <property type="term" value="F:metal ion binding"/>
    <property type="evidence" value="ECO:0007669"/>
    <property type="project" value="UniProtKB-KW"/>
</dbReference>
<dbReference type="FunFam" id="3.30.230.10:FF:000017">
    <property type="entry name" value="Galactokinase"/>
    <property type="match status" value="1"/>
</dbReference>
<dbReference type="EC" id="2.7.1.6" evidence="11"/>
<dbReference type="GO" id="GO:0005524">
    <property type="term" value="F:ATP binding"/>
    <property type="evidence" value="ECO:0007669"/>
    <property type="project" value="UniProtKB-UniRule"/>
</dbReference>
<dbReference type="Pfam" id="PF08544">
    <property type="entry name" value="GHMP_kinases_C"/>
    <property type="match status" value="1"/>
</dbReference>
<protein>
    <recommendedName>
        <fullName evidence="11">Galactokinase</fullName>
        <ecNumber evidence="11">2.7.1.6</ecNumber>
    </recommendedName>
</protein>
<comment type="caution">
    <text evidence="15">The sequence shown here is derived from an EMBL/GenBank/DDBJ whole genome shotgun (WGS) entry which is preliminary data.</text>
</comment>
<evidence type="ECO:0000256" key="9">
    <source>
        <dbReference type="ARBA" id="ARBA00023144"/>
    </source>
</evidence>
<dbReference type="InterPro" id="IPR006203">
    <property type="entry name" value="GHMP_knse_ATP-bd_CS"/>
</dbReference>
<dbReference type="STRING" id="276.THFILI_08165"/>
<dbReference type="Proteomes" id="UP000030364">
    <property type="component" value="Unassembled WGS sequence"/>
</dbReference>
<dbReference type="GO" id="GO:0005829">
    <property type="term" value="C:cytosol"/>
    <property type="evidence" value="ECO:0007669"/>
    <property type="project" value="TreeGrafter"/>
</dbReference>
<keyword evidence="7" id="KW-0067">ATP-binding</keyword>
<dbReference type="Pfam" id="PF00288">
    <property type="entry name" value="GHMP_kinases_N"/>
    <property type="match status" value="1"/>
</dbReference>
<keyword evidence="16" id="KW-1185">Reference proteome</keyword>
<keyword evidence="6" id="KW-0418">Kinase</keyword>
<dbReference type="InterPro" id="IPR006206">
    <property type="entry name" value="Mevalonate/galactokinase"/>
</dbReference>
<dbReference type="Gene3D" id="3.30.70.890">
    <property type="entry name" value="GHMP kinase, C-terminal domain"/>
    <property type="match status" value="1"/>
</dbReference>
<evidence type="ECO:0000256" key="10">
    <source>
        <dbReference type="ARBA" id="ARBA00023277"/>
    </source>
</evidence>
<evidence type="ECO:0000256" key="8">
    <source>
        <dbReference type="ARBA" id="ARBA00022842"/>
    </source>
</evidence>
<feature type="domain" description="GHMP kinase C-terminal" evidence="13">
    <location>
        <begin position="272"/>
        <end position="337"/>
    </location>
</feature>
<dbReference type="InterPro" id="IPR020568">
    <property type="entry name" value="Ribosomal_Su5_D2-typ_SF"/>
</dbReference>
<dbReference type="PRINTS" id="PR00959">
    <property type="entry name" value="MEVGALKINASE"/>
</dbReference>
<dbReference type="InterPro" id="IPR036554">
    <property type="entry name" value="GHMP_kinase_C_sf"/>
</dbReference>
<evidence type="ECO:0000256" key="2">
    <source>
        <dbReference type="ARBA" id="ARBA00022490"/>
    </source>
</evidence>
<dbReference type="GO" id="GO:0004335">
    <property type="term" value="F:galactokinase activity"/>
    <property type="evidence" value="ECO:0007669"/>
    <property type="project" value="UniProtKB-UniRule"/>
</dbReference>
<name>A0A0D6XA72_THEFI</name>
<dbReference type="RefSeq" id="WP_038067029.1">
    <property type="nucleotide sequence ID" value="NZ_JPSL02000039.1"/>
</dbReference>
<dbReference type="PANTHER" id="PTHR10457:SF7">
    <property type="entry name" value="GALACTOKINASE-RELATED"/>
    <property type="match status" value="1"/>
</dbReference>
<dbReference type="InterPro" id="IPR006204">
    <property type="entry name" value="GHMP_kinase_N_dom"/>
</dbReference>